<dbReference type="SUPFAM" id="SSF46894">
    <property type="entry name" value="C-terminal effector domain of the bipartite response regulators"/>
    <property type="match status" value="1"/>
</dbReference>
<dbReference type="GO" id="GO:0003677">
    <property type="term" value="F:DNA binding"/>
    <property type="evidence" value="ECO:0007669"/>
    <property type="project" value="UniProtKB-KW"/>
</dbReference>
<accession>K8X9P9</accession>
<name>K8X9P9_RHOOP</name>
<dbReference type="PANTHER" id="PTHR44688:SF16">
    <property type="entry name" value="DNA-BINDING TRANSCRIPTIONAL ACTIVATOR DEVR_DOSR"/>
    <property type="match status" value="1"/>
</dbReference>
<dbReference type="Pfam" id="PF00196">
    <property type="entry name" value="GerE"/>
    <property type="match status" value="1"/>
</dbReference>
<evidence type="ECO:0000256" key="3">
    <source>
        <dbReference type="ARBA" id="ARBA00023163"/>
    </source>
</evidence>
<keyword evidence="3" id="KW-0804">Transcription</keyword>
<dbReference type="SMART" id="SM00421">
    <property type="entry name" value="HTH_LUXR"/>
    <property type="match status" value="1"/>
</dbReference>
<dbReference type="InterPro" id="IPR016032">
    <property type="entry name" value="Sig_transdc_resp-reg_C-effctor"/>
</dbReference>
<dbReference type="PROSITE" id="PS50043">
    <property type="entry name" value="HTH_LUXR_2"/>
    <property type="match status" value="1"/>
</dbReference>
<organism evidence="5 6">
    <name type="scientific">Rhodococcus opacus M213</name>
    <dbReference type="NCBI Taxonomy" id="1129896"/>
    <lineage>
        <taxon>Bacteria</taxon>
        <taxon>Bacillati</taxon>
        <taxon>Actinomycetota</taxon>
        <taxon>Actinomycetes</taxon>
        <taxon>Mycobacteriales</taxon>
        <taxon>Nocardiaceae</taxon>
        <taxon>Rhodococcus</taxon>
    </lineage>
</organism>
<evidence type="ECO:0000313" key="6">
    <source>
        <dbReference type="Proteomes" id="UP000005951"/>
    </source>
</evidence>
<evidence type="ECO:0000259" key="4">
    <source>
        <dbReference type="PROSITE" id="PS50043"/>
    </source>
</evidence>
<dbReference type="InterPro" id="IPR036388">
    <property type="entry name" value="WH-like_DNA-bd_sf"/>
</dbReference>
<dbReference type="PANTHER" id="PTHR44688">
    <property type="entry name" value="DNA-BINDING TRANSCRIPTIONAL ACTIVATOR DEVR_DOSR"/>
    <property type="match status" value="1"/>
</dbReference>
<gene>
    <name evidence="5" type="ORF">WSS_A33210</name>
</gene>
<dbReference type="Gene3D" id="1.10.10.10">
    <property type="entry name" value="Winged helix-like DNA-binding domain superfamily/Winged helix DNA-binding domain"/>
    <property type="match status" value="1"/>
</dbReference>
<keyword evidence="2" id="KW-0238">DNA-binding</keyword>
<dbReference type="PRINTS" id="PR00038">
    <property type="entry name" value="HTHLUXR"/>
</dbReference>
<proteinExistence type="predicted"/>
<dbReference type="GO" id="GO:0006355">
    <property type="term" value="P:regulation of DNA-templated transcription"/>
    <property type="evidence" value="ECO:0007669"/>
    <property type="project" value="InterPro"/>
</dbReference>
<keyword evidence="1" id="KW-0805">Transcription regulation</keyword>
<evidence type="ECO:0000256" key="2">
    <source>
        <dbReference type="ARBA" id="ARBA00023125"/>
    </source>
</evidence>
<dbReference type="Proteomes" id="UP000005951">
    <property type="component" value="Unassembled WGS sequence"/>
</dbReference>
<dbReference type="AlphaFoldDB" id="K8X9P9"/>
<comment type="caution">
    <text evidence="5">The sequence shown here is derived from an EMBL/GenBank/DDBJ whole genome shotgun (WGS) entry which is preliminary data.</text>
</comment>
<dbReference type="InterPro" id="IPR000792">
    <property type="entry name" value="Tscrpt_reg_LuxR_C"/>
</dbReference>
<feature type="domain" description="HTH luxR-type" evidence="4">
    <location>
        <begin position="1"/>
        <end position="48"/>
    </location>
</feature>
<dbReference type="EMBL" id="AJYC02000110">
    <property type="protein sequence ID" value="EKT78249.1"/>
    <property type="molecule type" value="Genomic_DNA"/>
</dbReference>
<dbReference type="PROSITE" id="PS00622">
    <property type="entry name" value="HTH_LUXR_1"/>
    <property type="match status" value="1"/>
</dbReference>
<sequence length="49" mass="5325">MAEGLSNRAIAESLVLSPRTIDGHVERILTKLDFTSRTQIASGVASQKR</sequence>
<reference evidence="5 6" key="1">
    <citation type="journal article" date="2013" name="Genome Announc.">
        <title>Draft Genome Sequence of Rhodococcus opacus Strain M213 Shows a Diverse Catabolic Potential.</title>
        <authorList>
            <person name="Pathak A."/>
            <person name="Green S.J."/>
            <person name="Ogram A."/>
            <person name="Chauhan A."/>
        </authorList>
    </citation>
    <scope>NUCLEOTIDE SEQUENCE [LARGE SCALE GENOMIC DNA]</scope>
    <source>
        <strain evidence="5 6">M213</strain>
    </source>
</reference>
<evidence type="ECO:0000313" key="5">
    <source>
        <dbReference type="EMBL" id="EKT78249.1"/>
    </source>
</evidence>
<protein>
    <submittedName>
        <fullName evidence="5">LuxR family transcriptional regulator</fullName>
    </submittedName>
</protein>
<evidence type="ECO:0000256" key="1">
    <source>
        <dbReference type="ARBA" id="ARBA00023015"/>
    </source>
</evidence>